<accession>A0AAW3URU8</accession>
<dbReference type="Proteomes" id="UP000518681">
    <property type="component" value="Unassembled WGS sequence"/>
</dbReference>
<evidence type="ECO:0000313" key="1">
    <source>
        <dbReference type="EMBL" id="MBB6201354.1"/>
    </source>
</evidence>
<sequence length="36" mass="4144">MDVIVRRMEMSARGLTEPVVGEEHYAIPLAITQWDE</sequence>
<gene>
    <name evidence="1" type="ORF">GGD69_002207</name>
</gene>
<comment type="caution">
    <text evidence="1">The sequence shown here is derived from an EMBL/GenBank/DDBJ whole genome shotgun (WGS) entry which is preliminary data.</text>
</comment>
<proteinExistence type="predicted"/>
<dbReference type="EMBL" id="JACIIK010000004">
    <property type="protein sequence ID" value="MBB6201354.1"/>
    <property type="molecule type" value="Genomic_DNA"/>
</dbReference>
<dbReference type="AlphaFoldDB" id="A0AAW3URU8"/>
<organism evidence="1 2">
    <name type="scientific">Paraburkholderia fungorum</name>
    <dbReference type="NCBI Taxonomy" id="134537"/>
    <lineage>
        <taxon>Bacteria</taxon>
        <taxon>Pseudomonadati</taxon>
        <taxon>Pseudomonadota</taxon>
        <taxon>Betaproteobacteria</taxon>
        <taxon>Burkholderiales</taxon>
        <taxon>Burkholderiaceae</taxon>
        <taxon>Paraburkholderia</taxon>
    </lineage>
</organism>
<name>A0AAW3URU8_9BURK</name>
<reference evidence="1 2" key="1">
    <citation type="submission" date="2020-08" db="EMBL/GenBank/DDBJ databases">
        <title>Genomic Encyclopedia of Type Strains, Phase IV (KMG-V): Genome sequencing to study the core and pangenomes of soil and plant-associated prokaryotes.</title>
        <authorList>
            <person name="Whitman W."/>
        </authorList>
    </citation>
    <scope>NUCLEOTIDE SEQUENCE [LARGE SCALE GENOMIC DNA]</scope>
    <source>
        <strain evidence="1 2">SEMIA 4013</strain>
    </source>
</reference>
<evidence type="ECO:0000313" key="2">
    <source>
        <dbReference type="Proteomes" id="UP000518681"/>
    </source>
</evidence>
<protein>
    <submittedName>
        <fullName evidence="1">Uncharacterized protein</fullName>
    </submittedName>
</protein>